<evidence type="ECO:0000256" key="1">
    <source>
        <dbReference type="SAM" id="MobiDB-lite"/>
    </source>
</evidence>
<dbReference type="GeneID" id="91091685"/>
<feature type="domain" description="Large ribosomal subunit protein mL46 N-terminal" evidence="2">
    <location>
        <begin position="52"/>
        <end position="113"/>
    </location>
</feature>
<accession>A0AAX4JL69</accession>
<keyword evidence="4" id="KW-1185">Reference proteome</keyword>
<protein>
    <recommendedName>
        <fullName evidence="2">Large ribosomal subunit protein mL46 N-terminal domain-containing protein</fullName>
    </recommendedName>
</protein>
<feature type="region of interest" description="Disordered" evidence="1">
    <location>
        <begin position="26"/>
        <end position="49"/>
    </location>
</feature>
<dbReference type="InterPro" id="IPR040008">
    <property type="entry name" value="Ribosomal_mL46"/>
</dbReference>
<organism evidence="3 4">
    <name type="scientific">Kwoniella dendrophila CBS 6074</name>
    <dbReference type="NCBI Taxonomy" id="1295534"/>
    <lineage>
        <taxon>Eukaryota</taxon>
        <taxon>Fungi</taxon>
        <taxon>Dikarya</taxon>
        <taxon>Basidiomycota</taxon>
        <taxon>Agaricomycotina</taxon>
        <taxon>Tremellomycetes</taxon>
        <taxon>Tremellales</taxon>
        <taxon>Cryptococcaceae</taxon>
        <taxon>Kwoniella</taxon>
    </lineage>
</organism>
<dbReference type="Proteomes" id="UP001355207">
    <property type="component" value="Chromosome 1"/>
</dbReference>
<dbReference type="EMBL" id="CP144098">
    <property type="protein sequence ID" value="WWC86141.1"/>
    <property type="molecule type" value="Genomic_DNA"/>
</dbReference>
<name>A0AAX4JL69_9TREE</name>
<dbReference type="PANTHER" id="PTHR13124">
    <property type="entry name" value="39S RIBOSOMAL PROTEIN L46, MITOCHONDRIAL PRECURSOR-RELATED"/>
    <property type="match status" value="1"/>
</dbReference>
<dbReference type="RefSeq" id="XP_066072904.1">
    <property type="nucleotide sequence ID" value="XM_066216807.1"/>
</dbReference>
<sequence>MSFSPRSMIRPTASIRRAALQRFASTASSSASSSSSAPTSSSSSSSSSAPPLIASLILSRTPLLTSTPNELEKNYYEYSRSIKNSLSTPLPTEFYFKSGSLPLRRFLKNEYEYNKKIYGERLTGNPPDNISDIPPETEYEILPRDHWEKQESEKQKGNSSLERFPEEEVYYLIQKKKNGKWIFPNTKVDKLQSLDEAIQDNILGINGFLNGKKMDSWLVTKKPIGFTKDGEQRTFFLRGHILAGQPTISESSEYASHAWLNVAEIEETLKNQGDEKLWDSIKGMFGISEENVEDDL</sequence>
<dbReference type="Gene3D" id="3.90.79.10">
    <property type="entry name" value="Nucleoside Triphosphate Pyrophosphohydrolase"/>
    <property type="match status" value="1"/>
</dbReference>
<dbReference type="PANTHER" id="PTHR13124:SF12">
    <property type="entry name" value="LARGE RIBOSOMAL SUBUNIT PROTEIN ML46"/>
    <property type="match status" value="1"/>
</dbReference>
<evidence type="ECO:0000313" key="4">
    <source>
        <dbReference type="Proteomes" id="UP001355207"/>
    </source>
</evidence>
<dbReference type="InterPro" id="IPR021757">
    <property type="entry name" value="Ribosomal_mL46_N"/>
</dbReference>
<dbReference type="Pfam" id="PF11788">
    <property type="entry name" value="MRP-L46"/>
    <property type="match status" value="1"/>
</dbReference>
<gene>
    <name evidence="3" type="ORF">L201_001013</name>
</gene>
<dbReference type="AlphaFoldDB" id="A0AAX4JL69"/>
<evidence type="ECO:0000313" key="3">
    <source>
        <dbReference type="EMBL" id="WWC86141.1"/>
    </source>
</evidence>
<evidence type="ECO:0000259" key="2">
    <source>
        <dbReference type="Pfam" id="PF11788"/>
    </source>
</evidence>
<reference evidence="3 4" key="1">
    <citation type="submission" date="2024-01" db="EMBL/GenBank/DDBJ databases">
        <title>Comparative genomics of Cryptococcus and Kwoniella reveals pathogenesis evolution and contrasting modes of karyotype evolution via chromosome fusion or intercentromeric recombination.</title>
        <authorList>
            <person name="Coelho M.A."/>
            <person name="David-Palma M."/>
            <person name="Shea T."/>
            <person name="Bowers K."/>
            <person name="McGinley-Smith S."/>
            <person name="Mohammad A.W."/>
            <person name="Gnirke A."/>
            <person name="Yurkov A.M."/>
            <person name="Nowrousian M."/>
            <person name="Sun S."/>
            <person name="Cuomo C.A."/>
            <person name="Heitman J."/>
        </authorList>
    </citation>
    <scope>NUCLEOTIDE SEQUENCE [LARGE SCALE GENOMIC DNA]</scope>
    <source>
        <strain evidence="3 4">CBS 6074</strain>
    </source>
</reference>
<proteinExistence type="predicted"/>
<dbReference type="GO" id="GO:0003735">
    <property type="term" value="F:structural constituent of ribosome"/>
    <property type="evidence" value="ECO:0007669"/>
    <property type="project" value="InterPro"/>
</dbReference>
<dbReference type="GO" id="GO:0005762">
    <property type="term" value="C:mitochondrial large ribosomal subunit"/>
    <property type="evidence" value="ECO:0007669"/>
    <property type="project" value="TreeGrafter"/>
</dbReference>